<sequence length="140" mass="14288">MDALIIGPVAGLAGAALSALACGWHCGGKIQRRDARIVQLETLVGRLEGDLVRQAGTILARDREIERLTRNARAAGRALGEALAERDAALAGADKPGTKAGRKSGGTGARTTGIQIAATATRTAATVRAATRRRKPAGAA</sequence>
<evidence type="ECO:0000256" key="1">
    <source>
        <dbReference type="SAM" id="MobiDB-lite"/>
    </source>
</evidence>
<keyword evidence="3" id="KW-1185">Reference proteome</keyword>
<evidence type="ECO:0000313" key="2">
    <source>
        <dbReference type="EMBL" id="MBY8821923.1"/>
    </source>
</evidence>
<feature type="region of interest" description="Disordered" evidence="1">
    <location>
        <begin position="90"/>
        <end position="117"/>
    </location>
</feature>
<organism evidence="2 3">
    <name type="scientific">Sphingomonas colocasiae</name>
    <dbReference type="NCBI Taxonomy" id="1848973"/>
    <lineage>
        <taxon>Bacteria</taxon>
        <taxon>Pseudomonadati</taxon>
        <taxon>Pseudomonadota</taxon>
        <taxon>Alphaproteobacteria</taxon>
        <taxon>Sphingomonadales</taxon>
        <taxon>Sphingomonadaceae</taxon>
        <taxon>Sphingomonas</taxon>
    </lineage>
</organism>
<evidence type="ECO:0008006" key="4">
    <source>
        <dbReference type="Google" id="ProtNLM"/>
    </source>
</evidence>
<dbReference type="RefSeq" id="WP_222988996.1">
    <property type="nucleotide sequence ID" value="NZ_JAINVV010000003.1"/>
</dbReference>
<proteinExistence type="predicted"/>
<comment type="caution">
    <text evidence="2">The sequence shown here is derived from an EMBL/GenBank/DDBJ whole genome shotgun (WGS) entry which is preliminary data.</text>
</comment>
<protein>
    <recommendedName>
        <fullName evidence="4">Chemotaxis protein</fullName>
    </recommendedName>
</protein>
<evidence type="ECO:0000313" key="3">
    <source>
        <dbReference type="Proteomes" id="UP000706039"/>
    </source>
</evidence>
<name>A0ABS7PL00_9SPHN</name>
<gene>
    <name evidence="2" type="ORF">K7G82_06450</name>
</gene>
<dbReference type="EMBL" id="JAINVV010000003">
    <property type="protein sequence ID" value="MBY8821923.1"/>
    <property type="molecule type" value="Genomic_DNA"/>
</dbReference>
<dbReference type="Proteomes" id="UP000706039">
    <property type="component" value="Unassembled WGS sequence"/>
</dbReference>
<reference evidence="2 3" key="1">
    <citation type="submission" date="2021-08" db="EMBL/GenBank/DDBJ databases">
        <authorList>
            <person name="Tuo L."/>
        </authorList>
    </citation>
    <scope>NUCLEOTIDE SEQUENCE [LARGE SCALE GENOMIC DNA]</scope>
    <source>
        <strain evidence="2 3">JCM 31229</strain>
    </source>
</reference>
<accession>A0ABS7PL00</accession>